<keyword evidence="4 9" id="KW-1133">Transmembrane helix</keyword>
<evidence type="ECO:0000259" key="13">
    <source>
        <dbReference type="PROSITE" id="PS50986"/>
    </source>
</evidence>
<feature type="compositionally biased region" description="Polar residues" evidence="8">
    <location>
        <begin position="1484"/>
        <end position="1512"/>
    </location>
</feature>
<protein>
    <submittedName>
        <fullName evidence="14">Pleckstrin-like proteiny domain-containing family G member 3</fullName>
    </submittedName>
</protein>
<dbReference type="InterPro" id="IPR020901">
    <property type="entry name" value="Prtase_inh_Kunz-CS"/>
</dbReference>
<feature type="compositionally biased region" description="Basic and acidic residues" evidence="8">
    <location>
        <begin position="1472"/>
        <end position="1482"/>
    </location>
</feature>
<dbReference type="STRING" id="240159.A0A4U5TVA0"/>
<dbReference type="SUPFAM" id="SSF57362">
    <property type="entry name" value="BPTI-like"/>
    <property type="match status" value="1"/>
</dbReference>
<dbReference type="InterPro" id="IPR055251">
    <property type="entry name" value="SOS1_NGEF_PH"/>
</dbReference>
<dbReference type="PRINTS" id="PR00759">
    <property type="entry name" value="BASICPTASE"/>
</dbReference>
<organism evidence="14 15">
    <name type="scientific">Collichthys lucidus</name>
    <name type="common">Big head croaker</name>
    <name type="synonym">Sciaena lucida</name>
    <dbReference type="NCBI Taxonomy" id="240159"/>
    <lineage>
        <taxon>Eukaryota</taxon>
        <taxon>Metazoa</taxon>
        <taxon>Chordata</taxon>
        <taxon>Craniata</taxon>
        <taxon>Vertebrata</taxon>
        <taxon>Euteleostomi</taxon>
        <taxon>Actinopterygii</taxon>
        <taxon>Neopterygii</taxon>
        <taxon>Teleostei</taxon>
        <taxon>Neoteleostei</taxon>
        <taxon>Acanthomorphata</taxon>
        <taxon>Eupercaria</taxon>
        <taxon>Sciaenidae</taxon>
        <taxon>Collichthys</taxon>
    </lineage>
</organism>
<dbReference type="Pfam" id="PF00014">
    <property type="entry name" value="Kunitz_BPTI"/>
    <property type="match status" value="1"/>
</dbReference>
<dbReference type="PROSITE" id="PS00280">
    <property type="entry name" value="BPTI_KUNITZ_1"/>
    <property type="match status" value="1"/>
</dbReference>
<evidence type="ECO:0000256" key="9">
    <source>
        <dbReference type="SAM" id="Phobius"/>
    </source>
</evidence>
<dbReference type="PANTHER" id="PTHR45924:SF4">
    <property type="entry name" value="PLECKSTRIN HOMOLOGY DOMAIN-CONTAINING FAMILY G MEMBER 3"/>
    <property type="match status" value="1"/>
</dbReference>
<dbReference type="Pfam" id="PF22697">
    <property type="entry name" value="SOS1_NGEF_PH"/>
    <property type="match status" value="1"/>
</dbReference>
<feature type="signal peptide" evidence="10">
    <location>
        <begin position="1"/>
        <end position="24"/>
    </location>
</feature>
<evidence type="ECO:0000313" key="15">
    <source>
        <dbReference type="Proteomes" id="UP000298787"/>
    </source>
</evidence>
<dbReference type="InterPro" id="IPR035986">
    <property type="entry name" value="PKD_dom_sf"/>
</dbReference>
<dbReference type="SMART" id="SM00325">
    <property type="entry name" value="RhoGEF"/>
    <property type="match status" value="1"/>
</dbReference>
<evidence type="ECO:0000256" key="5">
    <source>
        <dbReference type="ARBA" id="ARBA00023136"/>
    </source>
</evidence>
<sequence>MSTSSSSLLPLAPLLLLLLRPAGAAQVPDCSGPFRSSQENFVLDAEDAVREGAALLDTAHVRSAEACERACCEDPRCNLALLGPRAPGAAAAENRTCDLIDCVHRNRFVCRFVNKDGYRSYIRESVFRTHLQGPQGPLEQAPPIAIASPDVIVQPGHAVTLNGSESLALGDAHIKDYRWSLQSGDNGVKMENTELPDQVRLSNLQPGPYRFQLTVTDSKDQSHGTNVHILVLSPEQSTLNQTFARLLDIDVNQRKARCSEPPHTGPCRASHTRWYYDPLDRKCFRFTYGGCDANGNNFNDQKTCSETCDGVTKSDVFFRGVFERFDKLEESDSGNIALAVLLSVAILALLVILTYCFLKARKERSHRPVATGPAHVALRCNMQQTCLQLVEEVKISFRSTAEERRLRRVFVRRWFGASVSSTERAPSATPSDCSDRRPLSLISTTVLGLRVVQRRPRPATPAHSDIDLSPAGGAGERGGVVATPRARGDWGGLNLTHTPSRAFSRCQQVAPFIGGSMVPNRQLTYLDRVVMEIIETERTYVRDLRMIVEGDVFRHEGEKREFNDLVTSEHQINKSNLLFQSEYFDIYTQYCTNYPNSVAALTECMRNKTLAKFFRDRQASLKRSLPLGSYLLKPVQRILKYHLLLQEEGYEVVEEAIYTMTGVAWYINDMKRKHEHAVRLQEVQSLLLNWKGPDLTTYGELVLEGTFKVHRAKNERTLFLFDRMLLITKRRGEHYVYKTHISAKTVEEKKLWAHHIKRIILENHHAIIPQKDADVDRNGRLPEEDKPAGTKATCEQASAVQLPQEKTSGPAEHPGPEPSSDLDSTPPRISASAQRSEELSLEPAEHPSSGTADSDSKTLSSGESSSEEEDDGKGAAEDEGEASSILPSSVLDKASAIAQHFTNSIKRGSQDDTRSLGCASPRLPSRTGSSLSLGADTTDRPFRLSSGCSDATETFAVADLTLLSPRDDGLFDTDRGIRRRRDSTLSRQDQLLIGKIRSYYEDAENQDASFSLQRRESLTYIPSGLVRSSVSRFNNIPKDAPVQTNPCSSTTSSTRQTSSALPTDTRGHMVSSDSWDSLKSDQRSTDPEDSEDSHRSRSQSMRDNLSEDEEFRPSSEMIKIWQTMEREITRSEDKRRREAQRDSRADDVCRSDKTCDGESGASDLSTITEESTSPSPIKHRTGSLKAFREEAVVLRAPVPRVAQLKAEADVDRPGEDSNQLDDADKTKSKVLHLARQYSQRLKTTKPAVRQRSQGIVISQRSLACVVEEKESTGKPHLTLPLSHAGQIRSLTTGLACSSPGRARSRSPLSPLSPPPSPAIEGFDWPDVRELCSKYSEHGRSQKSPVSRSRSIPEQMFDASGHQQRRAQKAAPQSQFSGPSAERRAADRAAEAPGPGCQGNYSGYYVAAEAPLPNDPEHKIIVVEKLPEAESEPADTTEEEEDKDDNYVQIRSPTSREKISIMAVIDRCRVYQESEEVKARAEADTATNQRDNESQKTSSDCGQKTDGGQQSIVKNLRDKFQSLS</sequence>
<keyword evidence="6" id="KW-1015">Disulfide bond</keyword>
<dbReference type="CDD" id="cd00146">
    <property type="entry name" value="PKD"/>
    <property type="match status" value="1"/>
</dbReference>
<name>A0A4U5TVA0_COLLU</name>
<feature type="compositionally biased region" description="Acidic residues" evidence="8">
    <location>
        <begin position="1428"/>
        <end position="1443"/>
    </location>
</feature>
<dbReference type="PROSITE" id="PS50986">
    <property type="entry name" value="MANSC"/>
    <property type="match status" value="1"/>
</dbReference>
<feature type="domain" description="MANSC" evidence="13">
    <location>
        <begin position="37"/>
        <end position="121"/>
    </location>
</feature>
<feature type="domain" description="BPTI/Kunitz inhibitor" evidence="12">
    <location>
        <begin position="258"/>
        <end position="308"/>
    </location>
</feature>
<dbReference type="InterPro" id="IPR011106">
    <property type="entry name" value="MANSC_N"/>
</dbReference>
<keyword evidence="3 10" id="KW-0732">Signal</keyword>
<dbReference type="Pfam" id="PF07502">
    <property type="entry name" value="MANEC"/>
    <property type="match status" value="1"/>
</dbReference>
<feature type="compositionally biased region" description="Basic and acidic residues" evidence="8">
    <location>
        <begin position="771"/>
        <end position="788"/>
    </location>
</feature>
<feature type="compositionally biased region" description="Basic and acidic residues" evidence="8">
    <location>
        <begin position="1325"/>
        <end position="1339"/>
    </location>
</feature>
<keyword evidence="7" id="KW-0325">Glycoprotein</keyword>
<evidence type="ECO:0000313" key="14">
    <source>
        <dbReference type="EMBL" id="TKS65068.1"/>
    </source>
</evidence>
<dbReference type="PROSITE" id="PS50010">
    <property type="entry name" value="DH_2"/>
    <property type="match status" value="1"/>
</dbReference>
<dbReference type="Pfam" id="PF22352">
    <property type="entry name" value="K319L-like_PKD"/>
    <property type="match status" value="1"/>
</dbReference>
<evidence type="ECO:0000256" key="7">
    <source>
        <dbReference type="ARBA" id="ARBA00023180"/>
    </source>
</evidence>
<dbReference type="Gene3D" id="1.20.900.10">
    <property type="entry name" value="Dbl homology (DH) domain"/>
    <property type="match status" value="1"/>
</dbReference>
<feature type="compositionally biased region" description="Basic and acidic residues" evidence="8">
    <location>
        <begin position="1124"/>
        <end position="1156"/>
    </location>
</feature>
<evidence type="ECO:0000256" key="10">
    <source>
        <dbReference type="SAM" id="SignalP"/>
    </source>
</evidence>
<evidence type="ECO:0000256" key="3">
    <source>
        <dbReference type="ARBA" id="ARBA00022729"/>
    </source>
</evidence>
<feature type="compositionally biased region" description="Polar residues" evidence="8">
    <location>
        <begin position="793"/>
        <end position="807"/>
    </location>
</feature>
<feature type="compositionally biased region" description="Low complexity" evidence="8">
    <location>
        <begin position="1048"/>
        <end position="1059"/>
    </location>
</feature>
<feature type="domain" description="DH" evidence="11">
    <location>
        <begin position="525"/>
        <end position="647"/>
    </location>
</feature>
<dbReference type="Gene3D" id="2.30.29.30">
    <property type="entry name" value="Pleckstrin-homology domain (PH domain)/Phosphotyrosine-binding domain (PTB)"/>
    <property type="match status" value="1"/>
</dbReference>
<dbReference type="Proteomes" id="UP000298787">
    <property type="component" value="Unassembled WGS sequence"/>
</dbReference>
<feature type="region of interest" description="Disordered" evidence="8">
    <location>
        <begin position="771"/>
        <end position="883"/>
    </location>
</feature>
<feature type="compositionally biased region" description="Basic and acidic residues" evidence="8">
    <location>
        <begin position="1206"/>
        <end position="1215"/>
    </location>
</feature>
<feature type="region of interest" description="Disordered" evidence="8">
    <location>
        <begin position="456"/>
        <end position="479"/>
    </location>
</feature>
<dbReference type="InterPro" id="IPR035899">
    <property type="entry name" value="DBL_dom_sf"/>
</dbReference>
<feature type="compositionally biased region" description="Acidic residues" evidence="8">
    <location>
        <begin position="865"/>
        <end position="881"/>
    </location>
</feature>
<feature type="compositionally biased region" description="Basic and acidic residues" evidence="8">
    <location>
        <begin position="1417"/>
        <end position="1427"/>
    </location>
</feature>
<evidence type="ECO:0000259" key="12">
    <source>
        <dbReference type="PROSITE" id="PS50279"/>
    </source>
</evidence>
<dbReference type="InterPro" id="IPR013980">
    <property type="entry name" value="MANSC_dom"/>
</dbReference>
<dbReference type="GO" id="GO:0016020">
    <property type="term" value="C:membrane"/>
    <property type="evidence" value="ECO:0007669"/>
    <property type="project" value="UniProtKB-SubCell"/>
</dbReference>
<dbReference type="CDD" id="cd13243">
    <property type="entry name" value="PH_PLEKHG1_G2_G3"/>
    <property type="match status" value="1"/>
</dbReference>
<keyword evidence="5 9" id="KW-0472">Membrane</keyword>
<keyword evidence="2" id="KW-0597">Phosphoprotein</keyword>
<feature type="compositionally biased region" description="Low complexity" evidence="8">
    <location>
        <begin position="1297"/>
        <end position="1309"/>
    </location>
</feature>
<evidence type="ECO:0000256" key="8">
    <source>
        <dbReference type="SAM" id="MobiDB-lite"/>
    </source>
</evidence>
<evidence type="ECO:0000256" key="2">
    <source>
        <dbReference type="ARBA" id="ARBA00022553"/>
    </source>
</evidence>
<dbReference type="InterPro" id="IPR036880">
    <property type="entry name" value="Kunitz_BPTI_sf"/>
</dbReference>
<feature type="region of interest" description="Disordered" evidence="8">
    <location>
        <begin position="1472"/>
        <end position="1523"/>
    </location>
</feature>
<dbReference type="SMART" id="SM00131">
    <property type="entry name" value="KU"/>
    <property type="match status" value="1"/>
</dbReference>
<dbReference type="SMART" id="SM00765">
    <property type="entry name" value="MANEC"/>
    <property type="match status" value="1"/>
</dbReference>
<gene>
    <name evidence="14" type="ORF">D9C73_027599</name>
</gene>
<feature type="region of interest" description="Disordered" evidence="8">
    <location>
        <begin position="1205"/>
        <end position="1227"/>
    </location>
</feature>
<dbReference type="Pfam" id="PF00621">
    <property type="entry name" value="RhoGEF"/>
    <property type="match status" value="1"/>
</dbReference>
<evidence type="ECO:0000256" key="6">
    <source>
        <dbReference type="ARBA" id="ARBA00023157"/>
    </source>
</evidence>
<dbReference type="CDD" id="cd22624">
    <property type="entry name" value="Kunitz_HAI1_2-like"/>
    <property type="match status" value="1"/>
</dbReference>
<evidence type="ECO:0000256" key="4">
    <source>
        <dbReference type="ARBA" id="ARBA00022989"/>
    </source>
</evidence>
<dbReference type="CDD" id="cd00160">
    <property type="entry name" value="RhoGEF"/>
    <property type="match status" value="1"/>
</dbReference>
<feature type="compositionally biased region" description="Low complexity" evidence="8">
    <location>
        <begin position="1165"/>
        <end position="1176"/>
    </location>
</feature>
<dbReference type="PROSITE" id="PS50279">
    <property type="entry name" value="BPTI_KUNITZ_2"/>
    <property type="match status" value="1"/>
</dbReference>
<dbReference type="InterPro" id="IPR011993">
    <property type="entry name" value="PH-like_dom_sf"/>
</dbReference>
<dbReference type="GO" id="GO:0031267">
    <property type="term" value="F:small GTPase binding"/>
    <property type="evidence" value="ECO:0007669"/>
    <property type="project" value="TreeGrafter"/>
</dbReference>
<dbReference type="PANTHER" id="PTHR45924">
    <property type="entry name" value="FI17866P1"/>
    <property type="match status" value="1"/>
</dbReference>
<feature type="region of interest" description="Disordered" evidence="8">
    <location>
        <begin position="1035"/>
        <end position="1181"/>
    </location>
</feature>
<proteinExistence type="predicted"/>
<accession>A0A4U5TVA0</accession>
<feature type="transmembrane region" description="Helical" evidence="9">
    <location>
        <begin position="336"/>
        <end position="358"/>
    </location>
</feature>
<feature type="compositionally biased region" description="Basic and acidic residues" evidence="8">
    <location>
        <begin position="1380"/>
        <end position="1389"/>
    </location>
</feature>
<comment type="subcellular location">
    <subcellularLocation>
        <location evidence="1">Membrane</location>
    </subcellularLocation>
</comment>
<dbReference type="GO" id="GO:0004867">
    <property type="term" value="F:serine-type endopeptidase inhibitor activity"/>
    <property type="evidence" value="ECO:0007669"/>
    <property type="project" value="InterPro"/>
</dbReference>
<dbReference type="InterPro" id="IPR002223">
    <property type="entry name" value="Kunitz_BPTI"/>
</dbReference>
<dbReference type="SUPFAM" id="SSF50729">
    <property type="entry name" value="PH domain-like"/>
    <property type="match status" value="1"/>
</dbReference>
<feature type="compositionally biased region" description="Polar residues" evidence="8">
    <location>
        <begin position="1341"/>
        <end position="1351"/>
    </location>
</feature>
<feature type="region of interest" description="Disordered" evidence="8">
    <location>
        <begin position="1294"/>
        <end position="1401"/>
    </location>
</feature>
<reference evidence="14 15" key="1">
    <citation type="submission" date="2019-01" db="EMBL/GenBank/DDBJ databases">
        <title>Genome Assembly of Collichthys lucidus.</title>
        <authorList>
            <person name="Cai M."/>
            <person name="Xiao S."/>
        </authorList>
    </citation>
    <scope>NUCLEOTIDE SEQUENCE [LARGE SCALE GENOMIC DNA]</scope>
    <source>
        <strain evidence="14">JT15FE1705JMU</strain>
        <tissue evidence="14">Muscle</tissue>
    </source>
</reference>
<dbReference type="Gene3D" id="2.60.40.10">
    <property type="entry name" value="Immunoglobulins"/>
    <property type="match status" value="1"/>
</dbReference>
<dbReference type="InterPro" id="IPR013783">
    <property type="entry name" value="Ig-like_fold"/>
</dbReference>
<dbReference type="SUPFAM" id="SSF49299">
    <property type="entry name" value="PKD domain"/>
    <property type="match status" value="1"/>
</dbReference>
<feature type="region of interest" description="Disordered" evidence="8">
    <location>
        <begin position="902"/>
        <end position="939"/>
    </location>
</feature>
<keyword evidence="15" id="KW-1185">Reference proteome</keyword>
<feature type="compositionally biased region" description="Basic and acidic residues" evidence="8">
    <location>
        <begin position="1076"/>
        <end position="1086"/>
    </location>
</feature>
<dbReference type="InterPro" id="IPR043324">
    <property type="entry name" value="PH_PLEKHG1_G2_G3"/>
</dbReference>
<feature type="chain" id="PRO_5020446017" evidence="10">
    <location>
        <begin position="25"/>
        <end position="1523"/>
    </location>
</feature>
<feature type="compositionally biased region" description="Basic and acidic residues" evidence="8">
    <location>
        <begin position="1514"/>
        <end position="1523"/>
    </location>
</feature>
<feature type="region of interest" description="Disordered" evidence="8">
    <location>
        <begin position="1417"/>
        <end position="1455"/>
    </location>
</feature>
<dbReference type="EMBL" id="ML142789">
    <property type="protein sequence ID" value="TKS65068.1"/>
    <property type="molecule type" value="Genomic_DNA"/>
</dbReference>
<dbReference type="GO" id="GO:0005085">
    <property type="term" value="F:guanyl-nucleotide exchange factor activity"/>
    <property type="evidence" value="ECO:0007669"/>
    <property type="project" value="InterPro"/>
</dbReference>
<evidence type="ECO:0000256" key="1">
    <source>
        <dbReference type="ARBA" id="ARBA00004370"/>
    </source>
</evidence>
<dbReference type="SUPFAM" id="SSF48065">
    <property type="entry name" value="DBL homology domain (DH-domain)"/>
    <property type="match status" value="1"/>
</dbReference>
<keyword evidence="9" id="KW-0812">Transmembrane</keyword>
<evidence type="ECO:0000259" key="11">
    <source>
        <dbReference type="PROSITE" id="PS50010"/>
    </source>
</evidence>
<dbReference type="Gene3D" id="4.10.410.10">
    <property type="entry name" value="Pancreatic trypsin inhibitor Kunitz domain"/>
    <property type="match status" value="1"/>
</dbReference>
<dbReference type="InterPro" id="IPR000219">
    <property type="entry name" value="DH_dom"/>
</dbReference>